<comment type="similarity">
    <text evidence="1">Belongs to the short-chain dehydrogenases/reductases (SDR) family.</text>
</comment>
<dbReference type="PRINTS" id="PR00081">
    <property type="entry name" value="GDHRDH"/>
</dbReference>
<keyword evidence="7" id="KW-1185">Reference proteome</keyword>
<evidence type="ECO:0000256" key="4">
    <source>
        <dbReference type="ARBA" id="ARBA00023002"/>
    </source>
</evidence>
<accession>E9EDH8</accession>
<reference evidence="6 7" key="1">
    <citation type="journal article" date="2011" name="PLoS Genet.">
        <title>Genome sequencing and comparative transcriptomics of the model entomopathogenic fungi Metarhizium anisopliae and M. acridum.</title>
        <authorList>
            <person name="Gao Q."/>
            <person name="Jin K."/>
            <person name="Ying S.H."/>
            <person name="Zhang Y."/>
            <person name="Xiao G."/>
            <person name="Shang Y."/>
            <person name="Duan Z."/>
            <person name="Hu X."/>
            <person name="Xie X.Q."/>
            <person name="Zhou G."/>
            <person name="Peng G."/>
            <person name="Luo Z."/>
            <person name="Huang W."/>
            <person name="Wang B."/>
            <person name="Fang W."/>
            <person name="Wang S."/>
            <person name="Zhong Y."/>
            <person name="Ma L.J."/>
            <person name="St Leger R.J."/>
            <person name="Zhao G.P."/>
            <person name="Pei Y."/>
            <person name="Feng M.G."/>
            <person name="Xia Y."/>
            <person name="Wang C."/>
        </authorList>
    </citation>
    <scope>NUCLEOTIDE SEQUENCE [LARGE SCALE GENOMIC DNA]</scope>
    <source>
        <strain evidence="6 7">CQMa 102</strain>
    </source>
</reference>
<protein>
    <recommendedName>
        <fullName evidence="2">Hydroxynaphthalene reductase-like protein Arp2</fullName>
    </recommendedName>
</protein>
<evidence type="ECO:0000256" key="3">
    <source>
        <dbReference type="ARBA" id="ARBA00022857"/>
    </source>
</evidence>
<dbReference type="OrthoDB" id="1669814at2759"/>
<proteinExistence type="inferred from homology"/>
<sequence>MLLISRRLSPFRSASIAGGVHSRGKKLLPEFDPSGKVVVVSGGTGGLGLAQAEALLEAGANDDLGLTDLPLKAYNTSKGAVPQLCRSLAAEWGQHGIRVNTLSPGYITAEVVQSLLDEFPERRESWSRDNMLNRLSLSGEYRGAAVFLISDASSFMTGSDLRIDGGHVAW</sequence>
<dbReference type="InParanoid" id="E9EDH8"/>
<evidence type="ECO:0000313" key="7">
    <source>
        <dbReference type="Proteomes" id="UP000002499"/>
    </source>
</evidence>
<dbReference type="AlphaFoldDB" id="E9EDH8"/>
<dbReference type="InterPro" id="IPR036291">
    <property type="entry name" value="NAD(P)-bd_dom_sf"/>
</dbReference>
<dbReference type="InterPro" id="IPR020904">
    <property type="entry name" value="Sc_DH/Rdtase_CS"/>
</dbReference>
<dbReference type="GO" id="GO:0016616">
    <property type="term" value="F:oxidoreductase activity, acting on the CH-OH group of donors, NAD or NADP as acceptor"/>
    <property type="evidence" value="ECO:0007669"/>
    <property type="project" value="UniProtKB-ARBA"/>
</dbReference>
<dbReference type="PANTHER" id="PTHR43008:SF4">
    <property type="entry name" value="CHAIN DEHYDROGENASE, PUTATIVE (AFU_ORTHOLOGUE AFUA_4G08710)-RELATED"/>
    <property type="match status" value="1"/>
</dbReference>
<dbReference type="SUPFAM" id="SSF51735">
    <property type="entry name" value="NAD(P)-binding Rossmann-fold domains"/>
    <property type="match status" value="2"/>
</dbReference>
<gene>
    <name evidence="6" type="ORF">MAC_07926</name>
</gene>
<evidence type="ECO:0000256" key="5">
    <source>
        <dbReference type="ARBA" id="ARBA00046017"/>
    </source>
</evidence>
<dbReference type="Gene3D" id="3.40.50.720">
    <property type="entry name" value="NAD(P)-binding Rossmann-like Domain"/>
    <property type="match status" value="2"/>
</dbReference>
<keyword evidence="3" id="KW-0521">NADP</keyword>
<dbReference type="Pfam" id="PF13561">
    <property type="entry name" value="adh_short_C2"/>
    <property type="match status" value="1"/>
</dbReference>
<dbReference type="PANTHER" id="PTHR43008">
    <property type="entry name" value="BENZIL REDUCTASE"/>
    <property type="match status" value="1"/>
</dbReference>
<evidence type="ECO:0000313" key="6">
    <source>
        <dbReference type="EMBL" id="EFY86042.1"/>
    </source>
</evidence>
<dbReference type="PROSITE" id="PS00061">
    <property type="entry name" value="ADH_SHORT"/>
    <property type="match status" value="1"/>
</dbReference>
<evidence type="ECO:0000256" key="2">
    <source>
        <dbReference type="ARBA" id="ARBA00015194"/>
    </source>
</evidence>
<dbReference type="EMBL" id="GL698558">
    <property type="protein sequence ID" value="EFY86042.1"/>
    <property type="molecule type" value="Genomic_DNA"/>
</dbReference>
<dbReference type="InterPro" id="IPR002347">
    <property type="entry name" value="SDR_fam"/>
</dbReference>
<comment type="function">
    <text evidence="5">Hydroxynaphthalene reductase-like protein; part of the Pks2 gene cluster that mediates the formation of infectious structures (appressoria), enabling these fungi to kill insects faster. The product of the Pks2 gene cluster is different from the one of Pks1 and has still not been identified.</text>
</comment>
<dbReference type="HOGENOM" id="CLU_110796_0_0_1"/>
<name>E9EDH8_METAQ</name>
<keyword evidence="4" id="KW-0560">Oxidoreductase</keyword>
<dbReference type="OMA" id="QGQAFPR"/>
<dbReference type="Proteomes" id="UP000002499">
    <property type="component" value="Unassembled WGS sequence"/>
</dbReference>
<organism evidence="7">
    <name type="scientific">Metarhizium acridum (strain CQMa 102)</name>
    <dbReference type="NCBI Taxonomy" id="655827"/>
    <lineage>
        <taxon>Eukaryota</taxon>
        <taxon>Fungi</taxon>
        <taxon>Dikarya</taxon>
        <taxon>Ascomycota</taxon>
        <taxon>Pezizomycotina</taxon>
        <taxon>Sordariomycetes</taxon>
        <taxon>Hypocreomycetidae</taxon>
        <taxon>Hypocreales</taxon>
        <taxon>Clavicipitaceae</taxon>
        <taxon>Metarhizium</taxon>
    </lineage>
</organism>
<dbReference type="GO" id="GO:0050664">
    <property type="term" value="F:oxidoreductase activity, acting on NAD(P)H, oxygen as acceptor"/>
    <property type="evidence" value="ECO:0007669"/>
    <property type="project" value="TreeGrafter"/>
</dbReference>
<evidence type="ECO:0000256" key="1">
    <source>
        <dbReference type="ARBA" id="ARBA00006484"/>
    </source>
</evidence>
<dbReference type="eggNOG" id="KOG0725">
    <property type="taxonomic scope" value="Eukaryota"/>
</dbReference>